<feature type="region of interest" description="Disordered" evidence="1">
    <location>
        <begin position="99"/>
        <end position="140"/>
    </location>
</feature>
<feature type="compositionally biased region" description="Basic and acidic residues" evidence="1">
    <location>
        <begin position="62"/>
        <end position="72"/>
    </location>
</feature>
<feature type="region of interest" description="Disordered" evidence="1">
    <location>
        <begin position="57"/>
        <end position="77"/>
    </location>
</feature>
<proteinExistence type="predicted"/>
<sequence length="140" mass="15275">MYSDRYKKASSQCPARAPTGASDEGLAAGRATNYIPGFGNSPFRSQIQNNKAILKVPPQRKMGTDLGKRRLPADVGRGGVSRGLSIFPLSEQIEVAGKRKYLPAADRRPPRTDGRLEVEGRPPVLERPTEPPNTQIPLIK</sequence>
<organism evidence="2 3">
    <name type="scientific">Eumeta variegata</name>
    <name type="common">Bagworm moth</name>
    <name type="synonym">Eumeta japonica</name>
    <dbReference type="NCBI Taxonomy" id="151549"/>
    <lineage>
        <taxon>Eukaryota</taxon>
        <taxon>Metazoa</taxon>
        <taxon>Ecdysozoa</taxon>
        <taxon>Arthropoda</taxon>
        <taxon>Hexapoda</taxon>
        <taxon>Insecta</taxon>
        <taxon>Pterygota</taxon>
        <taxon>Neoptera</taxon>
        <taxon>Endopterygota</taxon>
        <taxon>Lepidoptera</taxon>
        <taxon>Glossata</taxon>
        <taxon>Ditrysia</taxon>
        <taxon>Tineoidea</taxon>
        <taxon>Psychidae</taxon>
        <taxon>Oiketicinae</taxon>
        <taxon>Eumeta</taxon>
    </lineage>
</organism>
<name>A0A4C1ZFR9_EUMVA</name>
<dbReference type="AlphaFoldDB" id="A0A4C1ZFR9"/>
<keyword evidence="3" id="KW-1185">Reference proteome</keyword>
<feature type="compositionally biased region" description="Basic and acidic residues" evidence="1">
    <location>
        <begin position="105"/>
        <end position="120"/>
    </location>
</feature>
<dbReference type="EMBL" id="BGZK01001733">
    <property type="protein sequence ID" value="GBP85395.1"/>
    <property type="molecule type" value="Genomic_DNA"/>
</dbReference>
<feature type="region of interest" description="Disordered" evidence="1">
    <location>
        <begin position="1"/>
        <end position="26"/>
    </location>
</feature>
<protein>
    <submittedName>
        <fullName evidence="2">Uncharacterized protein</fullName>
    </submittedName>
</protein>
<evidence type="ECO:0000313" key="3">
    <source>
        <dbReference type="Proteomes" id="UP000299102"/>
    </source>
</evidence>
<reference evidence="2 3" key="1">
    <citation type="journal article" date="2019" name="Commun. Biol.">
        <title>The bagworm genome reveals a unique fibroin gene that provides high tensile strength.</title>
        <authorList>
            <person name="Kono N."/>
            <person name="Nakamura H."/>
            <person name="Ohtoshi R."/>
            <person name="Tomita M."/>
            <person name="Numata K."/>
            <person name="Arakawa K."/>
        </authorList>
    </citation>
    <scope>NUCLEOTIDE SEQUENCE [LARGE SCALE GENOMIC DNA]</scope>
</reference>
<evidence type="ECO:0000256" key="1">
    <source>
        <dbReference type="SAM" id="MobiDB-lite"/>
    </source>
</evidence>
<comment type="caution">
    <text evidence="2">The sequence shown here is derived from an EMBL/GenBank/DDBJ whole genome shotgun (WGS) entry which is preliminary data.</text>
</comment>
<gene>
    <name evidence="2" type="ORF">EVAR_62975_1</name>
</gene>
<dbReference type="Proteomes" id="UP000299102">
    <property type="component" value="Unassembled WGS sequence"/>
</dbReference>
<evidence type="ECO:0000313" key="2">
    <source>
        <dbReference type="EMBL" id="GBP85395.1"/>
    </source>
</evidence>
<accession>A0A4C1ZFR9</accession>